<evidence type="ECO:0000256" key="2">
    <source>
        <dbReference type="ARBA" id="ARBA00009261"/>
    </source>
</evidence>
<evidence type="ECO:0000256" key="5">
    <source>
        <dbReference type="ARBA" id="ARBA00022692"/>
    </source>
</evidence>
<dbReference type="GO" id="GO:0005283">
    <property type="term" value="F:amino acid:sodium symporter activity"/>
    <property type="evidence" value="ECO:0007669"/>
    <property type="project" value="InterPro"/>
</dbReference>
<dbReference type="EMBL" id="FQUM01000001">
    <property type="protein sequence ID" value="SHE40828.1"/>
    <property type="molecule type" value="Genomic_DNA"/>
</dbReference>
<evidence type="ECO:0000313" key="9">
    <source>
        <dbReference type="EMBL" id="SHE40828.1"/>
    </source>
</evidence>
<protein>
    <submittedName>
        <fullName evidence="9">Alanine or glycine:cation symporter, AGCS family</fullName>
    </submittedName>
</protein>
<feature type="transmembrane region" description="Helical" evidence="8">
    <location>
        <begin position="319"/>
        <end position="339"/>
    </location>
</feature>
<feature type="transmembrane region" description="Helical" evidence="8">
    <location>
        <begin position="465"/>
        <end position="485"/>
    </location>
</feature>
<feature type="transmembrane region" description="Helical" evidence="8">
    <location>
        <begin position="250"/>
        <end position="277"/>
    </location>
</feature>
<dbReference type="NCBIfam" id="TIGR00835">
    <property type="entry name" value="agcS"/>
    <property type="match status" value="1"/>
</dbReference>
<dbReference type="RefSeq" id="WP_072998867.1">
    <property type="nucleotide sequence ID" value="NZ_FQUM01000001.1"/>
</dbReference>
<dbReference type="Proteomes" id="UP000184164">
    <property type="component" value="Unassembled WGS sequence"/>
</dbReference>
<sequence length="570" mass="62082">MNELNNFLSVVDGYIGGSQWFVFLLLGTGLFFTFYLRFPQFRYLRHSIRIVRGKFDRKGDEGDTSHFQALTTALSGTVGTGNIAGVALAIHLGGPAALFWMLVTAALGMTTKFVEVTLSHKYREKAEDGSIAGGPMYYMRKRMNIQLKNKKVIQTGKVMGALFAFATIFSSFGTGSLPQINSISNSLFETFGINHILTGAVLSVLLGLVIIGGIKRIAKVTSKLVPIMAIIYFLGAIAVISFNYQNIIPSLMAIVGDVFTGTAAAGGFLGGSIAFAFNRGVNRGLFSNEAGQGSAPIAHAAARAHEHVSEGLVALLEPFIDTIIICMLTGLVLLSSGVWKEKLPNRFQETDLVALAGQYTEEDNTEREKLFEFLSGETTLPLFSGSLEVADGTIINPPTILHSRSVAENIKVWSNNNPFSGTISFNSGKLVSQAGLSLSGNSLLHSAPLTTVAFTRSWMGDYGKYIVSIGLLLFAFSTTISWSYYGDRAVTYLFGIKGIVFYRILYVLGFFLASFTDTTIVWTLSGITIALMTIPNLIGILSLHKEMKNEVKLFWKEWYEHFPGKNTPGL</sequence>
<evidence type="ECO:0000256" key="3">
    <source>
        <dbReference type="ARBA" id="ARBA00022448"/>
    </source>
</evidence>
<dbReference type="Pfam" id="PF01235">
    <property type="entry name" value="Na_Ala_symp"/>
    <property type="match status" value="1"/>
</dbReference>
<keyword evidence="5 8" id="KW-0812">Transmembrane</keyword>
<dbReference type="PRINTS" id="PR00175">
    <property type="entry name" value="NAALASMPORT"/>
</dbReference>
<dbReference type="InterPro" id="IPR001463">
    <property type="entry name" value="Na/Ala_symport"/>
</dbReference>
<keyword evidence="10" id="KW-1185">Reference proteome</keyword>
<dbReference type="GO" id="GO:0005886">
    <property type="term" value="C:plasma membrane"/>
    <property type="evidence" value="ECO:0007669"/>
    <property type="project" value="UniProtKB-SubCell"/>
</dbReference>
<keyword evidence="4 8" id="KW-1003">Cell membrane</keyword>
<keyword evidence="8" id="KW-0769">Symport</keyword>
<comment type="subcellular location">
    <subcellularLocation>
        <location evidence="1 8">Cell membrane</location>
        <topology evidence="1 8">Multi-pass membrane protein</topology>
    </subcellularLocation>
</comment>
<proteinExistence type="inferred from homology"/>
<gene>
    <name evidence="9" type="ORF">SAMN05444274_101290</name>
</gene>
<dbReference type="PANTHER" id="PTHR30330:SF3">
    <property type="entry name" value="TRANSCRIPTIONAL REGULATOR, LRP FAMILY"/>
    <property type="match status" value="1"/>
</dbReference>
<feature type="transmembrane region" description="Helical" evidence="8">
    <location>
        <begin position="224"/>
        <end position="244"/>
    </location>
</feature>
<keyword evidence="6 8" id="KW-1133">Transmembrane helix</keyword>
<comment type="similarity">
    <text evidence="2 8">Belongs to the alanine or glycine:cation symporter (AGCS) (TC 2.A.25) family.</text>
</comment>
<dbReference type="PANTHER" id="PTHR30330">
    <property type="entry name" value="AGSS FAMILY TRANSPORTER, SODIUM-ALANINE"/>
    <property type="match status" value="1"/>
</dbReference>
<reference evidence="10" key="1">
    <citation type="submission" date="2016-11" db="EMBL/GenBank/DDBJ databases">
        <authorList>
            <person name="Varghese N."/>
            <person name="Submissions S."/>
        </authorList>
    </citation>
    <scope>NUCLEOTIDE SEQUENCE [LARGE SCALE GENOMIC DNA]</scope>
    <source>
        <strain evidence="10">DSM 26910</strain>
    </source>
</reference>
<dbReference type="OrthoDB" id="9804874at2"/>
<dbReference type="AlphaFoldDB" id="A0A1M4T915"/>
<evidence type="ECO:0000256" key="6">
    <source>
        <dbReference type="ARBA" id="ARBA00022989"/>
    </source>
</evidence>
<feature type="transmembrane region" description="Helical" evidence="8">
    <location>
        <begin position="519"/>
        <end position="543"/>
    </location>
</feature>
<name>A0A1M4T915_9BACT</name>
<accession>A0A1M4T915</accession>
<evidence type="ECO:0000256" key="7">
    <source>
        <dbReference type="ARBA" id="ARBA00023136"/>
    </source>
</evidence>
<feature type="transmembrane region" description="Helical" evidence="8">
    <location>
        <begin position="492"/>
        <end position="513"/>
    </location>
</feature>
<feature type="transmembrane region" description="Helical" evidence="8">
    <location>
        <begin position="192"/>
        <end position="212"/>
    </location>
</feature>
<keyword evidence="7 8" id="KW-0472">Membrane</keyword>
<evidence type="ECO:0000256" key="1">
    <source>
        <dbReference type="ARBA" id="ARBA00004651"/>
    </source>
</evidence>
<keyword evidence="3 8" id="KW-0813">Transport</keyword>
<evidence type="ECO:0000256" key="4">
    <source>
        <dbReference type="ARBA" id="ARBA00022475"/>
    </source>
</evidence>
<evidence type="ECO:0000313" key="10">
    <source>
        <dbReference type="Proteomes" id="UP000184164"/>
    </source>
</evidence>
<feature type="transmembrane region" description="Helical" evidence="8">
    <location>
        <begin position="20"/>
        <end position="38"/>
    </location>
</feature>
<evidence type="ECO:0000256" key="8">
    <source>
        <dbReference type="RuleBase" id="RU363064"/>
    </source>
</evidence>
<dbReference type="STRING" id="1484053.SAMN05444274_101290"/>
<organism evidence="9 10">
    <name type="scientific">Mariniphaga anaerophila</name>
    <dbReference type="NCBI Taxonomy" id="1484053"/>
    <lineage>
        <taxon>Bacteria</taxon>
        <taxon>Pseudomonadati</taxon>
        <taxon>Bacteroidota</taxon>
        <taxon>Bacteroidia</taxon>
        <taxon>Marinilabiliales</taxon>
        <taxon>Prolixibacteraceae</taxon>
        <taxon>Mariniphaga</taxon>
    </lineage>
</organism>
<feature type="transmembrane region" description="Helical" evidence="8">
    <location>
        <begin position="152"/>
        <end position="172"/>
    </location>
</feature>